<comment type="caution">
    <text evidence="1">The sequence shown here is derived from an EMBL/GenBank/DDBJ whole genome shotgun (WGS) entry which is preliminary data.</text>
</comment>
<sequence length="232" mass="25625">MDATITTNYRHYHQVSPPPSLPSTAFTTKDSLNQNCWNVVEAVLGSDGGGGEAWNTETWIGLSDMDAVRVCLLLVVELVFMGKEDRNCIPMHLVSLVEDFDCWNIYGFWRLIQIAENGGRRRIMCYAVLLAWSNVAKFGKNDYNGLLGPDSNPKLELYATPLEQQTEWFKASIEYINGLVDLDMNVSEDDIGGDVSNNSFDLNENAVSGNGNNDVLLLEGGDGFVDSVSVLT</sequence>
<accession>A0ABQ5AF58</accession>
<name>A0ABQ5AF58_9ASTR</name>
<evidence type="ECO:0000313" key="1">
    <source>
        <dbReference type="EMBL" id="GJT00968.1"/>
    </source>
</evidence>
<reference evidence="1" key="2">
    <citation type="submission" date="2022-01" db="EMBL/GenBank/DDBJ databases">
        <authorList>
            <person name="Yamashiro T."/>
            <person name="Shiraishi A."/>
            <person name="Satake H."/>
            <person name="Nakayama K."/>
        </authorList>
    </citation>
    <scope>NUCLEOTIDE SEQUENCE</scope>
</reference>
<reference evidence="1" key="1">
    <citation type="journal article" date="2022" name="Int. J. Mol. Sci.">
        <title>Draft Genome of Tanacetum Coccineum: Genomic Comparison of Closely Related Tanacetum-Family Plants.</title>
        <authorList>
            <person name="Yamashiro T."/>
            <person name="Shiraishi A."/>
            <person name="Nakayama K."/>
            <person name="Satake H."/>
        </authorList>
    </citation>
    <scope>NUCLEOTIDE SEQUENCE</scope>
</reference>
<protein>
    <submittedName>
        <fullName evidence="1">Uncharacterized protein</fullName>
    </submittedName>
</protein>
<dbReference type="Proteomes" id="UP001151760">
    <property type="component" value="Unassembled WGS sequence"/>
</dbReference>
<organism evidence="1 2">
    <name type="scientific">Tanacetum coccineum</name>
    <dbReference type="NCBI Taxonomy" id="301880"/>
    <lineage>
        <taxon>Eukaryota</taxon>
        <taxon>Viridiplantae</taxon>
        <taxon>Streptophyta</taxon>
        <taxon>Embryophyta</taxon>
        <taxon>Tracheophyta</taxon>
        <taxon>Spermatophyta</taxon>
        <taxon>Magnoliopsida</taxon>
        <taxon>eudicotyledons</taxon>
        <taxon>Gunneridae</taxon>
        <taxon>Pentapetalae</taxon>
        <taxon>asterids</taxon>
        <taxon>campanulids</taxon>
        <taxon>Asterales</taxon>
        <taxon>Asteraceae</taxon>
        <taxon>Asteroideae</taxon>
        <taxon>Anthemideae</taxon>
        <taxon>Anthemidinae</taxon>
        <taxon>Tanacetum</taxon>
    </lineage>
</organism>
<gene>
    <name evidence="1" type="ORF">Tco_0822137</name>
</gene>
<proteinExistence type="predicted"/>
<evidence type="ECO:0000313" key="2">
    <source>
        <dbReference type="Proteomes" id="UP001151760"/>
    </source>
</evidence>
<keyword evidence="2" id="KW-1185">Reference proteome</keyword>
<dbReference type="EMBL" id="BQNB010012236">
    <property type="protein sequence ID" value="GJT00968.1"/>
    <property type="molecule type" value="Genomic_DNA"/>
</dbReference>